<dbReference type="EMBL" id="JBFAIH010000004">
    <property type="protein sequence ID" value="MEV0362996.1"/>
    <property type="molecule type" value="Genomic_DNA"/>
</dbReference>
<proteinExistence type="predicted"/>
<dbReference type="InterPro" id="IPR001753">
    <property type="entry name" value="Enoyl-CoA_hydra/iso"/>
</dbReference>
<dbReference type="Pfam" id="PF00378">
    <property type="entry name" value="ECH_1"/>
    <property type="match status" value="1"/>
</dbReference>
<dbReference type="Gene3D" id="3.90.226.10">
    <property type="entry name" value="2-enoyl-CoA Hydratase, Chain A, domain 1"/>
    <property type="match status" value="1"/>
</dbReference>
<dbReference type="InterPro" id="IPR029045">
    <property type="entry name" value="ClpP/crotonase-like_dom_sf"/>
</dbReference>
<dbReference type="PANTHER" id="PTHR11941">
    <property type="entry name" value="ENOYL-COA HYDRATASE-RELATED"/>
    <property type="match status" value="1"/>
</dbReference>
<protein>
    <submittedName>
        <fullName evidence="1">Enoyl-CoA hydratase-related protein</fullName>
    </submittedName>
</protein>
<gene>
    <name evidence="1" type="ORF">AB0H72_09870</name>
</gene>
<accession>A0ABV3F5L7</accession>
<dbReference type="SUPFAM" id="SSF52096">
    <property type="entry name" value="ClpP/crotonase"/>
    <property type="match status" value="1"/>
</dbReference>
<evidence type="ECO:0000313" key="2">
    <source>
        <dbReference type="Proteomes" id="UP001551658"/>
    </source>
</evidence>
<comment type="caution">
    <text evidence="1">The sequence shown here is derived from an EMBL/GenBank/DDBJ whole genome shotgun (WGS) entry which is preliminary data.</text>
</comment>
<organism evidence="1 2">
    <name type="scientific">Nocardia fusca</name>
    <dbReference type="NCBI Taxonomy" id="941183"/>
    <lineage>
        <taxon>Bacteria</taxon>
        <taxon>Bacillati</taxon>
        <taxon>Actinomycetota</taxon>
        <taxon>Actinomycetes</taxon>
        <taxon>Mycobacteriales</taxon>
        <taxon>Nocardiaceae</taxon>
        <taxon>Nocardia</taxon>
    </lineage>
</organism>
<evidence type="ECO:0000313" key="1">
    <source>
        <dbReference type="EMBL" id="MEV0362996.1"/>
    </source>
</evidence>
<dbReference type="RefSeq" id="WP_357976419.1">
    <property type="nucleotide sequence ID" value="NZ_JBFAIH010000004.1"/>
</dbReference>
<sequence length="231" mass="24484">MDFVKSCVSSVPSLSRIGDVDVLDLGDGENVINPDWLDAVESHLDVVEAHDGPRALVTRATGKSWSNGLDLPWLMAHGEQMEAFSARVQALLARVLTLRVPTVAAVQGHAFGAAAMLALAHDQRLMRVDRGYFCFPEVDIQIPFTDGMCDLITAKLTASAAHESMTTARRYGGSDAAAVGLVDAAVSESELFDEAIRRGQALAPKAGATLGLIKAGLYRRPVATLRGGGAE</sequence>
<name>A0ABV3F5L7_9NOCA</name>
<reference evidence="1 2" key="1">
    <citation type="submission" date="2024-06" db="EMBL/GenBank/DDBJ databases">
        <title>The Natural Products Discovery Center: Release of the First 8490 Sequenced Strains for Exploring Actinobacteria Biosynthetic Diversity.</title>
        <authorList>
            <person name="Kalkreuter E."/>
            <person name="Kautsar S.A."/>
            <person name="Yang D."/>
            <person name="Bader C.D."/>
            <person name="Teijaro C.N."/>
            <person name="Fluegel L."/>
            <person name="Davis C.M."/>
            <person name="Simpson J.R."/>
            <person name="Lauterbach L."/>
            <person name="Steele A.D."/>
            <person name="Gui C."/>
            <person name="Meng S."/>
            <person name="Li G."/>
            <person name="Viehrig K."/>
            <person name="Ye F."/>
            <person name="Su P."/>
            <person name="Kiefer A.F."/>
            <person name="Nichols A."/>
            <person name="Cepeda A.J."/>
            <person name="Yan W."/>
            <person name="Fan B."/>
            <person name="Jiang Y."/>
            <person name="Adhikari A."/>
            <person name="Zheng C.-J."/>
            <person name="Schuster L."/>
            <person name="Cowan T.M."/>
            <person name="Smanski M.J."/>
            <person name="Chevrette M.G."/>
            <person name="De Carvalho L.P.S."/>
            <person name="Shen B."/>
        </authorList>
    </citation>
    <scope>NUCLEOTIDE SEQUENCE [LARGE SCALE GENOMIC DNA]</scope>
    <source>
        <strain evidence="1 2">NPDC050671</strain>
    </source>
</reference>
<keyword evidence="2" id="KW-1185">Reference proteome</keyword>
<dbReference type="PANTHER" id="PTHR11941:SF75">
    <property type="entry name" value="ENOYL-COA HYDRATASE_ISOMERASE FAMILY PROTEIN"/>
    <property type="match status" value="1"/>
</dbReference>
<dbReference type="CDD" id="cd06558">
    <property type="entry name" value="crotonase-like"/>
    <property type="match status" value="1"/>
</dbReference>
<dbReference type="Proteomes" id="UP001551658">
    <property type="component" value="Unassembled WGS sequence"/>
</dbReference>